<sequence length="188" mass="20477">MVPNLRFTTFLVTVGVVVVGNNRRQESYAWWIAGLAITSFVAMLLLATLQQRKKESYRTEVITHAKQLNLALIHFDNDYGSFPSNELAKEVPAFSGLTGPRVLEQLEAAGCVDDLDRLLGVSDDPGAKWYYFPGNAVPVGDPGRPVLIFPPVDDKVMIVGVDGSAKATSLSQMDLSGAVEIPATKKKR</sequence>
<proteinExistence type="predicted"/>
<accession>A0ABT3GS22</accession>
<keyword evidence="3" id="KW-1185">Reference proteome</keyword>
<organism evidence="2 3">
    <name type="scientific">Luteolibacter arcticus</name>
    <dbReference type="NCBI Taxonomy" id="1581411"/>
    <lineage>
        <taxon>Bacteria</taxon>
        <taxon>Pseudomonadati</taxon>
        <taxon>Verrucomicrobiota</taxon>
        <taxon>Verrucomicrobiia</taxon>
        <taxon>Verrucomicrobiales</taxon>
        <taxon>Verrucomicrobiaceae</taxon>
        <taxon>Luteolibacter</taxon>
    </lineage>
</organism>
<gene>
    <name evidence="2" type="ORF">OKA05_27490</name>
</gene>
<name>A0ABT3GS22_9BACT</name>
<evidence type="ECO:0000313" key="2">
    <source>
        <dbReference type="EMBL" id="MCW1926329.1"/>
    </source>
</evidence>
<feature type="transmembrane region" description="Helical" evidence="1">
    <location>
        <begin position="28"/>
        <end position="49"/>
    </location>
</feature>
<keyword evidence="1" id="KW-1133">Transmembrane helix</keyword>
<evidence type="ECO:0008006" key="4">
    <source>
        <dbReference type="Google" id="ProtNLM"/>
    </source>
</evidence>
<keyword evidence="1" id="KW-0812">Transmembrane</keyword>
<dbReference type="RefSeq" id="WP_264490437.1">
    <property type="nucleotide sequence ID" value="NZ_JAPDDT010000024.1"/>
</dbReference>
<dbReference type="EMBL" id="JAPDDT010000024">
    <property type="protein sequence ID" value="MCW1926329.1"/>
    <property type="molecule type" value="Genomic_DNA"/>
</dbReference>
<evidence type="ECO:0000313" key="3">
    <source>
        <dbReference type="Proteomes" id="UP001320876"/>
    </source>
</evidence>
<evidence type="ECO:0000256" key="1">
    <source>
        <dbReference type="SAM" id="Phobius"/>
    </source>
</evidence>
<dbReference type="Proteomes" id="UP001320876">
    <property type="component" value="Unassembled WGS sequence"/>
</dbReference>
<keyword evidence="1" id="KW-0472">Membrane</keyword>
<reference evidence="2 3" key="1">
    <citation type="submission" date="2022-10" db="EMBL/GenBank/DDBJ databases">
        <title>Luteolibacter arcticus strain CCTCC AB 2014275, whole genome shotgun sequencing project.</title>
        <authorList>
            <person name="Zhao G."/>
            <person name="Shen L."/>
        </authorList>
    </citation>
    <scope>NUCLEOTIDE SEQUENCE [LARGE SCALE GENOMIC DNA]</scope>
    <source>
        <strain evidence="2 3">CCTCC AB 2014275</strain>
    </source>
</reference>
<protein>
    <recommendedName>
        <fullName evidence="4">DUF1559 domain-containing protein</fullName>
    </recommendedName>
</protein>
<comment type="caution">
    <text evidence="2">The sequence shown here is derived from an EMBL/GenBank/DDBJ whole genome shotgun (WGS) entry which is preliminary data.</text>
</comment>